<dbReference type="RefSeq" id="WP_070852179.1">
    <property type="nucleotide sequence ID" value="NZ_JASOOY020000031.1"/>
</dbReference>
<dbReference type="AlphaFoldDB" id="A0AAW9SWD8"/>
<evidence type="ECO:0000313" key="3">
    <source>
        <dbReference type="Proteomes" id="UP001223646"/>
    </source>
</evidence>
<dbReference type="InterPro" id="IPR031165">
    <property type="entry name" value="GNAT_YJDJ"/>
</dbReference>
<dbReference type="Proteomes" id="UP001223646">
    <property type="component" value="Unassembled WGS sequence"/>
</dbReference>
<accession>A0AAW9SWD8</accession>
<dbReference type="CDD" id="cd04301">
    <property type="entry name" value="NAT_SF"/>
    <property type="match status" value="1"/>
</dbReference>
<keyword evidence="2" id="KW-0012">Acyltransferase</keyword>
<dbReference type="PANTHER" id="PTHR31435">
    <property type="entry name" value="PROTEIN NATD1"/>
    <property type="match status" value="1"/>
</dbReference>
<dbReference type="SUPFAM" id="SSF55729">
    <property type="entry name" value="Acyl-CoA N-acyltransferases (Nat)"/>
    <property type="match status" value="1"/>
</dbReference>
<dbReference type="EMBL" id="JASOOY020000031">
    <property type="protein sequence ID" value="MEO3717734.1"/>
    <property type="molecule type" value="Genomic_DNA"/>
</dbReference>
<comment type="caution">
    <text evidence="2">The sequence shown here is derived from an EMBL/GenBank/DDBJ whole genome shotgun (WGS) entry which is preliminary data.</text>
</comment>
<reference evidence="2" key="2">
    <citation type="submission" date="2024-05" db="EMBL/GenBank/DDBJ databases">
        <authorList>
            <person name="Wolfe A."/>
        </authorList>
    </citation>
    <scope>NUCLEOTIDE SEQUENCE</scope>
    <source>
        <strain evidence="2">UMB1064</strain>
    </source>
</reference>
<proteinExistence type="predicted"/>
<name>A0AAW9SWD8_CORAY</name>
<protein>
    <submittedName>
        <fullName evidence="2">GNAT family N-acetyltransferase</fullName>
        <ecNumber evidence="2">2.3.1.-</ecNumber>
    </submittedName>
</protein>
<evidence type="ECO:0000313" key="2">
    <source>
        <dbReference type="EMBL" id="MEO3717734.1"/>
    </source>
</evidence>
<feature type="domain" description="N-acetyltransferase" evidence="1">
    <location>
        <begin position="6"/>
        <end position="92"/>
    </location>
</feature>
<reference evidence="2" key="1">
    <citation type="submission" date="2023-05" db="EMBL/GenBank/DDBJ databases">
        <authorList>
            <person name="Du J."/>
        </authorList>
    </citation>
    <scope>NUCLEOTIDE SEQUENCE</scope>
    <source>
        <strain evidence="2">UMB1064</strain>
    </source>
</reference>
<dbReference type="InterPro" id="IPR016181">
    <property type="entry name" value="Acyl_CoA_acyltransferase"/>
</dbReference>
<keyword evidence="2" id="KW-0808">Transferase</keyword>
<gene>
    <name evidence="2" type="ORF">QP460_009040</name>
</gene>
<sequence length="93" mass="10235">MAHTISHDEAGQRYVLTVEGQEAGFAAYTPVEGALDFDHTVVDNKFRGQGLSKPLIAGALDDVRKNNRKIRTSCSAVARFVEKNPEYQDLLAD</sequence>
<dbReference type="PROSITE" id="PS51729">
    <property type="entry name" value="GNAT_YJDJ"/>
    <property type="match status" value="1"/>
</dbReference>
<dbReference type="Gene3D" id="3.40.630.30">
    <property type="match status" value="1"/>
</dbReference>
<evidence type="ECO:0000259" key="1">
    <source>
        <dbReference type="PROSITE" id="PS51729"/>
    </source>
</evidence>
<dbReference type="InterPro" id="IPR045057">
    <property type="entry name" value="Gcn5-rel_NAT"/>
</dbReference>
<dbReference type="GO" id="GO:0016746">
    <property type="term" value="F:acyltransferase activity"/>
    <property type="evidence" value="ECO:0007669"/>
    <property type="project" value="UniProtKB-KW"/>
</dbReference>
<organism evidence="2 3">
    <name type="scientific">Corynebacterium amycolatum</name>
    <dbReference type="NCBI Taxonomy" id="43765"/>
    <lineage>
        <taxon>Bacteria</taxon>
        <taxon>Bacillati</taxon>
        <taxon>Actinomycetota</taxon>
        <taxon>Actinomycetes</taxon>
        <taxon>Mycobacteriales</taxon>
        <taxon>Corynebacteriaceae</taxon>
        <taxon>Corynebacterium</taxon>
    </lineage>
</organism>
<dbReference type="PANTHER" id="PTHR31435:SF10">
    <property type="entry name" value="BSR4717 PROTEIN"/>
    <property type="match status" value="1"/>
</dbReference>
<dbReference type="Pfam" id="PF14542">
    <property type="entry name" value="Acetyltransf_CG"/>
    <property type="match status" value="1"/>
</dbReference>
<dbReference type="EC" id="2.3.1.-" evidence="2"/>